<evidence type="ECO:0000313" key="1">
    <source>
        <dbReference type="EMBL" id="EOQ73066.1"/>
    </source>
</evidence>
<dbReference type="AlphaFoldDB" id="R8YVE4"/>
<dbReference type="Proteomes" id="UP000013986">
    <property type="component" value="Unassembled WGS sequence"/>
</dbReference>
<evidence type="ECO:0000313" key="2">
    <source>
        <dbReference type="Proteomes" id="UP000013986"/>
    </source>
</evidence>
<organism evidence="1 2">
    <name type="scientific">Acinetobacter lactucae</name>
    <dbReference type="NCBI Taxonomy" id="1785128"/>
    <lineage>
        <taxon>Bacteria</taxon>
        <taxon>Pseudomonadati</taxon>
        <taxon>Pseudomonadota</taxon>
        <taxon>Gammaproteobacteria</taxon>
        <taxon>Moraxellales</taxon>
        <taxon>Moraxellaceae</taxon>
        <taxon>Acinetobacter</taxon>
        <taxon>Acinetobacter calcoaceticus/baumannii complex</taxon>
    </lineage>
</organism>
<accession>R8YVE4</accession>
<dbReference type="HOGENOM" id="CLU_2353516_0_0_6"/>
<sequence length="102" mass="11919">MSNLANHPCSGKCTDFNEEQCSTCLIKQDAPHQIVELQTDEDKTSKMVWPFGTNHTDSESTPWKRDDQNNWWFWQENFGWSRYVGLVNKAFLDSRFEVGEAQ</sequence>
<dbReference type="EMBL" id="APQO01000006">
    <property type="protein sequence ID" value="EOQ73066.1"/>
    <property type="molecule type" value="Genomic_DNA"/>
</dbReference>
<name>R8YVE4_9GAMM</name>
<dbReference type="PATRIC" id="fig|1217689.3.peg.2948"/>
<protein>
    <submittedName>
        <fullName evidence="1">Uncharacterized protein</fullName>
    </submittedName>
</protein>
<dbReference type="RefSeq" id="WP_016145622.1">
    <property type="nucleotide sequence ID" value="NZ_KB976991.1"/>
</dbReference>
<reference evidence="1 2" key="1">
    <citation type="submission" date="2013-02" db="EMBL/GenBank/DDBJ databases">
        <title>The Genome Sequence of Acinetobacter pittii ANC 4052.</title>
        <authorList>
            <consortium name="The Broad Institute Genome Sequencing Platform"/>
            <consortium name="The Broad Institute Genome Sequencing Center for Infectious Disease"/>
            <person name="Cerqueira G."/>
            <person name="Feldgarden M."/>
            <person name="Courvalin P."/>
            <person name="Perichon B."/>
            <person name="Grillot-Courvalin C."/>
            <person name="Clermont D."/>
            <person name="Rocha E."/>
            <person name="Yoon E.-J."/>
            <person name="Nemec A."/>
            <person name="Walker B."/>
            <person name="Young S.K."/>
            <person name="Zeng Q."/>
            <person name="Gargeya S."/>
            <person name="Fitzgerald M."/>
            <person name="Haas B."/>
            <person name="Abouelleil A."/>
            <person name="Alvarado L."/>
            <person name="Arachchi H.M."/>
            <person name="Berlin A.M."/>
            <person name="Chapman S.B."/>
            <person name="Dewar J."/>
            <person name="Goldberg J."/>
            <person name="Griggs A."/>
            <person name="Gujja S."/>
            <person name="Hansen M."/>
            <person name="Howarth C."/>
            <person name="Imamovic A."/>
            <person name="Larimer J."/>
            <person name="McCowan C."/>
            <person name="Murphy C."/>
            <person name="Neiman D."/>
            <person name="Pearson M."/>
            <person name="Priest M."/>
            <person name="Roberts A."/>
            <person name="Saif S."/>
            <person name="Shea T."/>
            <person name="Sisk P."/>
            <person name="Sykes S."/>
            <person name="Wortman J."/>
            <person name="Nusbaum C."/>
            <person name="Birren B."/>
        </authorList>
    </citation>
    <scope>NUCLEOTIDE SEQUENCE [LARGE SCALE GENOMIC DNA]</scope>
    <source>
        <strain evidence="1 2">ANC 4052</strain>
    </source>
</reference>
<comment type="caution">
    <text evidence="1">The sequence shown here is derived from an EMBL/GenBank/DDBJ whole genome shotgun (WGS) entry which is preliminary data.</text>
</comment>
<proteinExistence type="predicted"/>
<gene>
    <name evidence="1" type="ORF">F929_03001</name>
</gene>